<dbReference type="InterPro" id="IPR039523">
    <property type="entry name" value="RimK-rel_E_lig_ATP-grasp"/>
</dbReference>
<gene>
    <name evidence="2" type="ORF">K8V08_02405</name>
</gene>
<dbReference type="Proteomes" id="UP000784435">
    <property type="component" value="Unassembled WGS sequence"/>
</dbReference>
<comment type="caution">
    <text evidence="2">The sequence shown here is derived from an EMBL/GenBank/DDBJ whole genome shotgun (WGS) entry which is preliminary data.</text>
</comment>
<evidence type="ECO:0000259" key="1">
    <source>
        <dbReference type="Pfam" id="PF14397"/>
    </source>
</evidence>
<reference evidence="2" key="2">
    <citation type="submission" date="2021-09" db="EMBL/GenBank/DDBJ databases">
        <authorList>
            <person name="Gilroy R."/>
        </authorList>
    </citation>
    <scope>NUCLEOTIDE SEQUENCE</scope>
    <source>
        <strain evidence="2">ChiGjej5B5-7349</strain>
    </source>
</reference>
<evidence type="ECO:0000313" key="3">
    <source>
        <dbReference type="Proteomes" id="UP000784435"/>
    </source>
</evidence>
<organism evidence="2 3">
    <name type="scientific">Brevibacterium senegalense</name>
    <dbReference type="NCBI Taxonomy" id="1033736"/>
    <lineage>
        <taxon>Bacteria</taxon>
        <taxon>Bacillati</taxon>
        <taxon>Actinomycetota</taxon>
        <taxon>Actinomycetes</taxon>
        <taxon>Micrococcales</taxon>
        <taxon>Brevibacteriaceae</taxon>
        <taxon>Brevibacterium</taxon>
    </lineage>
</organism>
<proteinExistence type="predicted"/>
<evidence type="ECO:0000313" key="2">
    <source>
        <dbReference type="EMBL" id="HJG79246.1"/>
    </source>
</evidence>
<name>A0A921MCE4_9MICO</name>
<dbReference type="AlphaFoldDB" id="A0A921MCE4"/>
<dbReference type="Pfam" id="PF14397">
    <property type="entry name" value="ATPgrasp_ST"/>
    <property type="match status" value="1"/>
</dbReference>
<accession>A0A921MCE4</accession>
<reference evidence="2" key="1">
    <citation type="journal article" date="2021" name="PeerJ">
        <title>Extensive microbial diversity within the chicken gut microbiome revealed by metagenomics and culture.</title>
        <authorList>
            <person name="Gilroy R."/>
            <person name="Ravi A."/>
            <person name="Getino M."/>
            <person name="Pursley I."/>
            <person name="Horton D.L."/>
            <person name="Alikhan N.F."/>
            <person name="Baker D."/>
            <person name="Gharbi K."/>
            <person name="Hall N."/>
            <person name="Watson M."/>
            <person name="Adriaenssens E.M."/>
            <person name="Foster-Nyarko E."/>
            <person name="Jarju S."/>
            <person name="Secka A."/>
            <person name="Antonio M."/>
            <person name="Oren A."/>
            <person name="Chaudhuri R.R."/>
            <person name="La Ragione R."/>
            <person name="Hildebrand F."/>
            <person name="Pallen M.J."/>
        </authorList>
    </citation>
    <scope>NUCLEOTIDE SEQUENCE</scope>
    <source>
        <strain evidence="2">ChiGjej5B5-7349</strain>
    </source>
</reference>
<sequence length="425" mass="49209">ATPRYNREYPYLPATVAFLREHVEKKRERTHTLRARVTRWFHNAKLRIRRSFARALYPAGLVPYQSVRWLEDMAKDLLQRNGVPLRTKFWAYRNGFLSYRIPQYGITPENRTQFISDFEYRWLRHINKKYKYWLEDKISIKYVAAEFNEYLPGYYYYTSQRNGQAHLIPMMDRPDGYGDSFDEVLRLARDKGILALKPDEGSHGDGFYRLGYEDGGYTLNGEPATGEEVIAIISDPQNRYLITEFILMHPELAEIYPQSVNTVRMTVFKKDGVTPEIGNAYLRVGSSASGFVDNTAAGGLLVEVDIETGRYGNAQALDGGRVVPCPRHPDTDVLMEGVMPNWELAKQKVLEMAASIPQLEYLGFDLAITEDSFKLPEINRFPDFPRIDKLTPQIIDYLLYKLEQKKRLHGYDVNPPRTLISLPQR</sequence>
<dbReference type="SUPFAM" id="SSF56059">
    <property type="entry name" value="Glutathione synthetase ATP-binding domain-like"/>
    <property type="match status" value="1"/>
</dbReference>
<dbReference type="EMBL" id="DYUK01000056">
    <property type="protein sequence ID" value="HJG79246.1"/>
    <property type="molecule type" value="Genomic_DNA"/>
</dbReference>
<protein>
    <recommendedName>
        <fullName evidence="1">Alpha-L-glutamate ligase-related protein ATP-grasp domain-containing protein</fullName>
    </recommendedName>
</protein>
<feature type="domain" description="Alpha-L-glutamate ligase-related protein ATP-grasp" evidence="1">
    <location>
        <begin position="121"/>
        <end position="380"/>
    </location>
</feature>
<feature type="non-terminal residue" evidence="2">
    <location>
        <position position="1"/>
    </location>
</feature>